<keyword evidence="1" id="KW-1133">Transmembrane helix</keyword>
<accession>A0A966DT03</accession>
<reference evidence="2" key="2">
    <citation type="submission" date="2020-10" db="EMBL/GenBank/DDBJ databases">
        <title>Mucilaginibacter sp. nov., isolated from soil.</title>
        <authorList>
            <person name="Jeon C.O."/>
        </authorList>
    </citation>
    <scope>NUCLEOTIDE SEQUENCE</scope>
    <source>
        <strain evidence="2">R11</strain>
    </source>
</reference>
<dbReference type="EMBL" id="WWEO01000042">
    <property type="protein sequence ID" value="NCD70135.1"/>
    <property type="molecule type" value="Genomic_DNA"/>
</dbReference>
<sequence>MVDRDLIIAISAFSGLAGALLTQLMTGIFSYYADKRKDSIAVRRAFRNKKIEVGENFYYLNGETMALLKKSIDYWMKRSQLNSVENIEFIGKEVKHTEELIAKAYAENWKYNLVTLYFDVKLSISEINEENIKSHSLFIRIREIAELIKHAPEEELEFLYGEYSFKTLDLISQYEHVYQLLKQDMEVVKRELLKEFK</sequence>
<keyword evidence="3" id="KW-1185">Reference proteome</keyword>
<feature type="transmembrane region" description="Helical" evidence="1">
    <location>
        <begin position="6"/>
        <end position="33"/>
    </location>
</feature>
<protein>
    <submittedName>
        <fullName evidence="2">Uncharacterized protein</fullName>
    </submittedName>
</protein>
<name>A0A966DT03_9SPHI</name>
<dbReference type="AlphaFoldDB" id="A0A966DT03"/>
<keyword evidence="1" id="KW-0812">Transmembrane</keyword>
<dbReference type="RefSeq" id="WP_166586100.1">
    <property type="nucleotide sequence ID" value="NZ_WWEO01000042.1"/>
</dbReference>
<evidence type="ECO:0000256" key="1">
    <source>
        <dbReference type="SAM" id="Phobius"/>
    </source>
</evidence>
<reference evidence="2" key="1">
    <citation type="submission" date="2020-01" db="EMBL/GenBank/DDBJ databases">
        <authorList>
            <person name="Seo Y.L."/>
        </authorList>
    </citation>
    <scope>NUCLEOTIDE SEQUENCE</scope>
    <source>
        <strain evidence="2">R11</strain>
    </source>
</reference>
<organism evidence="2 3">
    <name type="scientific">Mucilaginibacter agri</name>
    <dbReference type="NCBI Taxonomy" id="2695265"/>
    <lineage>
        <taxon>Bacteria</taxon>
        <taxon>Pseudomonadati</taxon>
        <taxon>Bacteroidota</taxon>
        <taxon>Sphingobacteriia</taxon>
        <taxon>Sphingobacteriales</taxon>
        <taxon>Sphingobacteriaceae</taxon>
        <taxon>Mucilaginibacter</taxon>
    </lineage>
</organism>
<comment type="caution">
    <text evidence="2">The sequence shown here is derived from an EMBL/GenBank/DDBJ whole genome shotgun (WGS) entry which is preliminary data.</text>
</comment>
<keyword evidence="1" id="KW-0472">Membrane</keyword>
<gene>
    <name evidence="2" type="ORF">GSY63_12265</name>
</gene>
<proteinExistence type="predicted"/>
<evidence type="ECO:0000313" key="2">
    <source>
        <dbReference type="EMBL" id="NCD70135.1"/>
    </source>
</evidence>
<evidence type="ECO:0000313" key="3">
    <source>
        <dbReference type="Proteomes" id="UP000638732"/>
    </source>
</evidence>
<dbReference type="Proteomes" id="UP000638732">
    <property type="component" value="Unassembled WGS sequence"/>
</dbReference>